<dbReference type="PANTHER" id="PTHR45947:SF3">
    <property type="entry name" value="SULFOQUINOVOSYL TRANSFERASE SQD2"/>
    <property type="match status" value="1"/>
</dbReference>
<evidence type="ECO:0000259" key="1">
    <source>
        <dbReference type="Pfam" id="PF00534"/>
    </source>
</evidence>
<dbReference type="Pfam" id="PF00534">
    <property type="entry name" value="Glycos_transf_1"/>
    <property type="match status" value="1"/>
</dbReference>
<evidence type="ECO:0000313" key="3">
    <source>
        <dbReference type="Proteomes" id="UP000634206"/>
    </source>
</evidence>
<reference evidence="2" key="1">
    <citation type="submission" date="2021-01" db="EMBL/GenBank/DDBJ databases">
        <title>Modified the classification status of verrucomicrobia.</title>
        <authorList>
            <person name="Feng X."/>
        </authorList>
    </citation>
    <scope>NUCLEOTIDE SEQUENCE</scope>
    <source>
        <strain evidence="2">5K15</strain>
    </source>
</reference>
<gene>
    <name evidence="2" type="ORF">JIN83_01315</name>
</gene>
<dbReference type="AlphaFoldDB" id="A0AAE2VBC4"/>
<accession>A0AAE2VBC4</accession>
<dbReference type="PANTHER" id="PTHR45947">
    <property type="entry name" value="SULFOQUINOVOSYL TRANSFERASE SQD2"/>
    <property type="match status" value="1"/>
</dbReference>
<dbReference type="Gene3D" id="3.40.50.2000">
    <property type="entry name" value="Glycogen Phosphorylase B"/>
    <property type="match status" value="2"/>
</dbReference>
<dbReference type="RefSeq" id="WP_309488182.1">
    <property type="nucleotide sequence ID" value="NZ_JAENIG010000001.1"/>
</dbReference>
<dbReference type="InterPro" id="IPR001296">
    <property type="entry name" value="Glyco_trans_1"/>
</dbReference>
<evidence type="ECO:0000313" key="2">
    <source>
        <dbReference type="EMBL" id="MBK1853586.1"/>
    </source>
</evidence>
<dbReference type="CDD" id="cd03801">
    <property type="entry name" value="GT4_PimA-like"/>
    <property type="match status" value="1"/>
</dbReference>
<proteinExistence type="predicted"/>
<organism evidence="2 3">
    <name type="scientific">Oceaniferula flava</name>
    <dbReference type="NCBI Taxonomy" id="2800421"/>
    <lineage>
        <taxon>Bacteria</taxon>
        <taxon>Pseudomonadati</taxon>
        <taxon>Verrucomicrobiota</taxon>
        <taxon>Verrucomicrobiia</taxon>
        <taxon>Verrucomicrobiales</taxon>
        <taxon>Verrucomicrobiaceae</taxon>
        <taxon>Oceaniferula</taxon>
    </lineage>
</organism>
<feature type="domain" description="Glycosyl transferase family 1" evidence="1">
    <location>
        <begin position="174"/>
        <end position="332"/>
    </location>
</feature>
<comment type="caution">
    <text evidence="2">The sequence shown here is derived from an EMBL/GenBank/DDBJ whole genome shotgun (WGS) entry which is preliminary data.</text>
</comment>
<keyword evidence="3" id="KW-1185">Reference proteome</keyword>
<name>A0AAE2VBC4_9BACT</name>
<dbReference type="Proteomes" id="UP000634206">
    <property type="component" value="Unassembled WGS sequence"/>
</dbReference>
<dbReference type="GO" id="GO:0016758">
    <property type="term" value="F:hexosyltransferase activity"/>
    <property type="evidence" value="ECO:0007669"/>
    <property type="project" value="TreeGrafter"/>
</dbReference>
<dbReference type="SUPFAM" id="SSF53756">
    <property type="entry name" value="UDP-Glycosyltransferase/glycogen phosphorylase"/>
    <property type="match status" value="1"/>
</dbReference>
<dbReference type="EMBL" id="JAENIG010000001">
    <property type="protein sequence ID" value="MBK1853586.1"/>
    <property type="molecule type" value="Genomic_DNA"/>
</dbReference>
<dbReference type="InterPro" id="IPR050194">
    <property type="entry name" value="Glycosyltransferase_grp1"/>
</dbReference>
<sequence length="353" mass="39168">MPATTNHDDVELILGNSNPRFSGVTSTMLQVLRHQQSMMKVAVMGSHHVPDDCHTLTLLETAKLCRTPLPDGRPRIFHARRNDEMLQALLLKKVFRAKIRIAFTATAQRPPSWITRWLTRQADGVITTSSAANQYIEGGADVIIPHGIDLSTYQPAADRDQAWRELGYPGKFGIGIFGRVRHQKGVDVFVRALIPLMKKHPDFTAVICGETTPDQKTFETELKQEIEAAGLSEQFQFIGKQPFEALPKLFRSMSIVAALSRNEGFGLTVLEAMASGTAVIASEAGAWKDVIRDGTDGFIVPCDDVSSTSKKLAQLMSDPAMLEPMGQHGRQRVEQHYTLEREASEICRFLKSL</sequence>
<protein>
    <submittedName>
        <fullName evidence="2">Glycosyltransferase family 4 protein</fullName>
    </submittedName>
</protein>